<protein>
    <submittedName>
        <fullName evidence="2">MarR family transcriptional regulator</fullName>
    </submittedName>
</protein>
<dbReference type="InterPro" id="IPR000835">
    <property type="entry name" value="HTH_MarR-typ"/>
</dbReference>
<dbReference type="RefSeq" id="WP_348759219.1">
    <property type="nucleotide sequence ID" value="NZ_OZ026884.1"/>
</dbReference>
<dbReference type="Gene3D" id="1.10.10.10">
    <property type="entry name" value="Winged helix-like DNA-binding domain superfamily/Winged helix DNA-binding domain"/>
    <property type="match status" value="1"/>
</dbReference>
<evidence type="ECO:0000313" key="2">
    <source>
        <dbReference type="EMBL" id="CAL1239676.1"/>
    </source>
</evidence>
<organism evidence="2 3">
    <name type="scientific">Candidatus Methylocalor cossyra</name>
    <dbReference type="NCBI Taxonomy" id="3108543"/>
    <lineage>
        <taxon>Bacteria</taxon>
        <taxon>Pseudomonadati</taxon>
        <taxon>Pseudomonadota</taxon>
        <taxon>Gammaproteobacteria</taxon>
        <taxon>Methylococcales</taxon>
        <taxon>Methylococcaceae</taxon>
        <taxon>Candidatus Methylocalor</taxon>
    </lineage>
</organism>
<evidence type="ECO:0000259" key="1">
    <source>
        <dbReference type="PROSITE" id="PS50995"/>
    </source>
</evidence>
<sequence length="142" mass="16622">MKEPDPPLQKKDFETLAEFRYQLRRFLRFSEEVTRRHGITHLQYLLLLHIKGFPGREWATVGELAERLQAQHHGVVALITRCEKLGLVERSVSPHDKRQVEIRLSRKGEECLERLARLHRAELLSLQGKFTVPDIRSFSGED</sequence>
<dbReference type="SMART" id="SM00347">
    <property type="entry name" value="HTH_MARR"/>
    <property type="match status" value="1"/>
</dbReference>
<dbReference type="InterPro" id="IPR036388">
    <property type="entry name" value="WH-like_DNA-bd_sf"/>
</dbReference>
<accession>A0ABM9NGE2</accession>
<dbReference type="PROSITE" id="PS50995">
    <property type="entry name" value="HTH_MARR_2"/>
    <property type="match status" value="1"/>
</dbReference>
<reference evidence="2 3" key="1">
    <citation type="submission" date="2024-04" db="EMBL/GenBank/DDBJ databases">
        <authorList>
            <person name="Cremers G."/>
        </authorList>
    </citation>
    <scope>NUCLEOTIDE SEQUENCE [LARGE SCALE GENOMIC DNA]</scope>
    <source>
        <strain evidence="2">MeCH1-AG</strain>
    </source>
</reference>
<dbReference type="Proteomes" id="UP001497493">
    <property type="component" value="Chromosome"/>
</dbReference>
<evidence type="ECO:0000313" key="3">
    <source>
        <dbReference type="Proteomes" id="UP001497493"/>
    </source>
</evidence>
<dbReference type="PANTHER" id="PTHR33164:SF43">
    <property type="entry name" value="HTH-TYPE TRANSCRIPTIONAL REPRESSOR YETL"/>
    <property type="match status" value="1"/>
</dbReference>
<dbReference type="PANTHER" id="PTHR33164">
    <property type="entry name" value="TRANSCRIPTIONAL REGULATOR, MARR FAMILY"/>
    <property type="match status" value="1"/>
</dbReference>
<dbReference type="Pfam" id="PF12802">
    <property type="entry name" value="MarR_2"/>
    <property type="match status" value="1"/>
</dbReference>
<gene>
    <name evidence="2" type="ORF">MECH1_V1_0900</name>
</gene>
<dbReference type="InterPro" id="IPR039422">
    <property type="entry name" value="MarR/SlyA-like"/>
</dbReference>
<dbReference type="SUPFAM" id="SSF46785">
    <property type="entry name" value="Winged helix' DNA-binding domain"/>
    <property type="match status" value="1"/>
</dbReference>
<proteinExistence type="predicted"/>
<feature type="domain" description="HTH marR-type" evidence="1">
    <location>
        <begin position="9"/>
        <end position="142"/>
    </location>
</feature>
<name>A0ABM9NGE2_9GAMM</name>
<dbReference type="EMBL" id="OZ026884">
    <property type="protein sequence ID" value="CAL1239676.1"/>
    <property type="molecule type" value="Genomic_DNA"/>
</dbReference>
<dbReference type="InterPro" id="IPR036390">
    <property type="entry name" value="WH_DNA-bd_sf"/>
</dbReference>
<keyword evidence="3" id="KW-1185">Reference proteome</keyword>